<evidence type="ECO:0000313" key="2">
    <source>
        <dbReference type="Proteomes" id="UP001209229"/>
    </source>
</evidence>
<dbReference type="EMBL" id="JAPDPJ010000085">
    <property type="protein sequence ID" value="MCW3789156.1"/>
    <property type="molecule type" value="Genomic_DNA"/>
</dbReference>
<comment type="caution">
    <text evidence="1">The sequence shown here is derived from an EMBL/GenBank/DDBJ whole genome shotgun (WGS) entry which is preliminary data.</text>
</comment>
<proteinExistence type="predicted"/>
<evidence type="ECO:0000313" key="1">
    <source>
        <dbReference type="EMBL" id="MCW3789156.1"/>
    </source>
</evidence>
<accession>A0AAE3M8W5</accession>
<organism evidence="1 2">
    <name type="scientific">Plebeiibacterium sediminum</name>
    <dbReference type="NCBI Taxonomy" id="2992112"/>
    <lineage>
        <taxon>Bacteria</taxon>
        <taxon>Pseudomonadati</taxon>
        <taxon>Bacteroidota</taxon>
        <taxon>Bacteroidia</taxon>
        <taxon>Marinilabiliales</taxon>
        <taxon>Marinilabiliaceae</taxon>
        <taxon>Plebeiibacterium</taxon>
    </lineage>
</organism>
<dbReference type="AlphaFoldDB" id="A0AAE3M8W5"/>
<reference evidence="1" key="1">
    <citation type="submission" date="2022-10" db="EMBL/GenBank/DDBJ databases">
        <authorList>
            <person name="Yu W.X."/>
        </authorList>
    </citation>
    <scope>NUCLEOTIDE SEQUENCE</scope>
    <source>
        <strain evidence="1">AAT</strain>
    </source>
</reference>
<keyword evidence="2" id="KW-1185">Reference proteome</keyword>
<protein>
    <recommendedName>
        <fullName evidence="3">Pectic acid lyase</fullName>
    </recommendedName>
</protein>
<dbReference type="RefSeq" id="WP_301192713.1">
    <property type="nucleotide sequence ID" value="NZ_JAPDPJ010000085.1"/>
</dbReference>
<sequence>MQANNLKKKAEASLQKGITYFHSLNTHGGYVYHVTPDLSLRWGEGPKDNETIEVQPPGTPAVGMSFLKAYQVTGNNEYLNDAKEAAYALIQGQNKYGGWEHTIDFKHLESDHVSFDDNQSQSAVRFLMALDQEMNDSILSAATQRAIGMMIETQLSNGGWPHYYPEQGNYHDYATFNDGGINDCIEVMIEAYQYYKNNEVIEKSLRKVARFLNISQLPPPQPGWAQQYNEYLQPAWARTFEPPAICSSVTIKNINSLIDLYLALHDKTILEPIPDALKYLDEVRMENGMWARFIELGTNKPLYYDRNRIRVDNLEDLHPERRKGYAYQINIEHYLEYSKKRYDKALNLGYQELWNEEHPTLSMSEINKRLEKLAPMVQEIIDAQESSGAWITKNDKFKKTMPKGERWNNQYEVMDRISSRVFNRNIDILCEYIKLSNELNNN</sequence>
<gene>
    <name evidence="1" type="ORF">OM075_22005</name>
</gene>
<evidence type="ECO:0008006" key="3">
    <source>
        <dbReference type="Google" id="ProtNLM"/>
    </source>
</evidence>
<dbReference type="Pfam" id="PF09492">
    <property type="entry name" value="Pec_lyase"/>
    <property type="match status" value="2"/>
</dbReference>
<dbReference type="Proteomes" id="UP001209229">
    <property type="component" value="Unassembled WGS sequence"/>
</dbReference>
<dbReference type="Gene3D" id="1.50.10.20">
    <property type="match status" value="1"/>
</dbReference>
<dbReference type="InterPro" id="IPR012669">
    <property type="entry name" value="Pectate_lyase"/>
</dbReference>
<dbReference type="SUPFAM" id="SSF81853">
    <property type="entry name" value="Family 10 polysaccharide lyase"/>
    <property type="match status" value="1"/>
</dbReference>
<name>A0AAE3M8W5_9BACT</name>